<evidence type="ECO:0000313" key="1">
    <source>
        <dbReference type="EMBL" id="QCQ84598.1"/>
    </source>
</evidence>
<sequence length="291" mass="32499">MPAWIPAAIGAAGSIFSGIFGNSSQASANDRNFNFQREMYDKQRTDALTDRDYQNQYNAPTATMARLKDAGLNPNLIYNNGSATATAAPVRSSSPGNATAQPMKYDQIAGGITNALMMMYEIQATQAKTDNLKAQTDLAKANVIYRGNQSANSAFDLGFKNDSQNFMLEALQMKNRIYDKQAYKLDSDRDLSNARIKKTQADTTFTLNQDQRNALLTANTLRKGVEEVIRLKAQNANNGYERMFLINKLQNVKSDIDLKMQEHKLRKIGLTNSDPALLRLWNKALETYLEK</sequence>
<protein>
    <submittedName>
        <fullName evidence="1">DNA pilot protein</fullName>
    </submittedName>
</protein>
<dbReference type="EMBL" id="MK249133">
    <property type="protein sequence ID" value="QCQ84598.1"/>
    <property type="molecule type" value="Genomic_DNA"/>
</dbReference>
<proteinExistence type="predicted"/>
<organism evidence="1">
    <name type="scientific">Blackfly microvirus SF02</name>
    <dbReference type="NCBI Taxonomy" id="2576452"/>
    <lineage>
        <taxon>Viruses</taxon>
        <taxon>Monodnaviria</taxon>
        <taxon>Sangervirae</taxon>
        <taxon>Phixviricota</taxon>
        <taxon>Malgrandaviricetes</taxon>
        <taxon>Petitvirales</taxon>
        <taxon>Microviridae</taxon>
        <taxon>Microvirus</taxon>
    </lineage>
</organism>
<accession>A0A4P8PJK5</accession>
<reference evidence="1" key="1">
    <citation type="submission" date="2018-12" db="EMBL/GenBank/DDBJ databases">
        <title>Singled stranded DNA viruses identified in blackflies (Austrosimulium ungulatum) sampled in New Zealand.</title>
        <authorList>
            <person name="Kraberger S."/>
            <person name="Fontenele R.S."/>
            <person name="Schmidlin K."/>
            <person name="Walters M."/>
            <person name="Varsani A."/>
        </authorList>
    </citation>
    <scope>NUCLEOTIDE SEQUENCE [LARGE SCALE GENOMIC DNA]</scope>
    <source>
        <strain evidence="1">017</strain>
    </source>
</reference>
<name>A0A4P8PJK5_9VIRU</name>
<dbReference type="Proteomes" id="UP000324247">
    <property type="component" value="Genome"/>
</dbReference>